<proteinExistence type="predicted"/>
<dbReference type="AlphaFoldDB" id="A0A8T3A6K7"/>
<comment type="caution">
    <text evidence="1">The sequence shown here is derived from an EMBL/GenBank/DDBJ whole genome shotgun (WGS) entry which is preliminary data.</text>
</comment>
<accession>A0A8T3A6K7</accession>
<protein>
    <submittedName>
        <fullName evidence="1">Uncharacterized protein</fullName>
    </submittedName>
</protein>
<evidence type="ECO:0000313" key="2">
    <source>
        <dbReference type="Proteomes" id="UP000829196"/>
    </source>
</evidence>
<organism evidence="1 2">
    <name type="scientific">Dendrobium nobile</name>
    <name type="common">Orchid</name>
    <dbReference type="NCBI Taxonomy" id="94219"/>
    <lineage>
        <taxon>Eukaryota</taxon>
        <taxon>Viridiplantae</taxon>
        <taxon>Streptophyta</taxon>
        <taxon>Embryophyta</taxon>
        <taxon>Tracheophyta</taxon>
        <taxon>Spermatophyta</taxon>
        <taxon>Magnoliopsida</taxon>
        <taxon>Liliopsida</taxon>
        <taxon>Asparagales</taxon>
        <taxon>Orchidaceae</taxon>
        <taxon>Epidendroideae</taxon>
        <taxon>Malaxideae</taxon>
        <taxon>Dendrobiinae</taxon>
        <taxon>Dendrobium</taxon>
    </lineage>
</organism>
<dbReference type="Proteomes" id="UP000829196">
    <property type="component" value="Unassembled WGS sequence"/>
</dbReference>
<evidence type="ECO:0000313" key="1">
    <source>
        <dbReference type="EMBL" id="KAI0492097.1"/>
    </source>
</evidence>
<reference evidence="1" key="1">
    <citation type="journal article" date="2022" name="Front. Genet.">
        <title>Chromosome-Scale Assembly of the Dendrobium nobile Genome Provides Insights Into the Molecular Mechanism of the Biosynthesis of the Medicinal Active Ingredient of Dendrobium.</title>
        <authorList>
            <person name="Xu Q."/>
            <person name="Niu S.-C."/>
            <person name="Li K.-L."/>
            <person name="Zheng P.-J."/>
            <person name="Zhang X.-J."/>
            <person name="Jia Y."/>
            <person name="Liu Y."/>
            <person name="Niu Y.-X."/>
            <person name="Yu L.-H."/>
            <person name="Chen D.-F."/>
            <person name="Zhang G.-Q."/>
        </authorList>
    </citation>
    <scope>NUCLEOTIDE SEQUENCE</scope>
    <source>
        <tissue evidence="1">Leaf</tissue>
    </source>
</reference>
<dbReference type="SMR" id="A0A8T3A6K7"/>
<gene>
    <name evidence="1" type="ORF">KFK09_026362</name>
</gene>
<dbReference type="EMBL" id="JAGYWB010000018">
    <property type="protein sequence ID" value="KAI0492097.1"/>
    <property type="molecule type" value="Genomic_DNA"/>
</dbReference>
<sequence>MWLLHDSFFDVVNNNWQAPLHPNNSIFGMRRLWFKLKRVKQVLNWLNHHVYKNFFSNILQAEQLVNSVDLTCQNDHTDTNFSLLKKSKEDLFNFQAQEEVFWKQKAAAKYLVEGDNNTKCFYALVKRKRIKNIVNKIQREDGSFTDNSMEIAYLVVQHFQTCFNKVFNHAPSMDHSFIPTHISHDENANLTRPPSFEEVKETLLDINNDFVVGPNGFTTLFI</sequence>
<keyword evidence="2" id="KW-1185">Reference proteome</keyword>
<name>A0A8T3A6K7_DENNO</name>
<dbReference type="OrthoDB" id="1935089at2759"/>